<dbReference type="InterPro" id="IPR012334">
    <property type="entry name" value="Pectin_lyas_fold"/>
</dbReference>
<evidence type="ECO:0000259" key="1">
    <source>
        <dbReference type="SMART" id="SM00912"/>
    </source>
</evidence>
<accession>A0ABW9RC71</accession>
<gene>
    <name evidence="2" type="ORF">GK011_12450</name>
</gene>
<dbReference type="NCBIfam" id="TIGR01901">
    <property type="entry name" value="adhes_NPXG"/>
    <property type="match status" value="1"/>
</dbReference>
<dbReference type="InterPro" id="IPR008638">
    <property type="entry name" value="FhaB/CdiA-like_TPS"/>
</dbReference>
<evidence type="ECO:0000313" key="2">
    <source>
        <dbReference type="EMBL" id="MTD27748.1"/>
    </source>
</evidence>
<organism evidence="2 3">
    <name type="scientific">Erwinia sorbitola</name>
    <dbReference type="NCBI Taxonomy" id="2681984"/>
    <lineage>
        <taxon>Bacteria</taxon>
        <taxon>Pseudomonadati</taxon>
        <taxon>Pseudomonadota</taxon>
        <taxon>Gammaproteobacteria</taxon>
        <taxon>Enterobacterales</taxon>
        <taxon>Erwiniaceae</taxon>
        <taxon>Erwinia</taxon>
    </lineage>
</organism>
<evidence type="ECO:0000313" key="3">
    <source>
        <dbReference type="Proteomes" id="UP000480164"/>
    </source>
</evidence>
<dbReference type="InterPro" id="IPR011050">
    <property type="entry name" value="Pectin_lyase_fold/virulence"/>
</dbReference>
<comment type="caution">
    <text evidence="2">The sequence shown here is derived from an EMBL/GenBank/DDBJ whole genome shotgun (WGS) entry which is preliminary data.</text>
</comment>
<feature type="domain" description="Filamentous haemagglutinin FhaB/tRNA nuclease CdiA-like TPS" evidence="1">
    <location>
        <begin position="71"/>
        <end position="191"/>
    </location>
</feature>
<keyword evidence="3" id="KW-1185">Reference proteome</keyword>
<sequence length="633" mass="66879">MRINIHEESLMNKYSSALKYNNQKLKSKKSNFRVSPICLMTWMALSYITPVQATVTAGLDQAQKPGIIFNPNGSTTVNINSASPNGISHNKFVQFDVSKHGLVLNNGAESSKTNIAGMVAGNSNMANGSAGLIINEVTSNHASQLNGMIEVAGKKANVIIANPNGINCDGCGFINTGRSTLTTGNILLDNDNLGGIDVTTGNITISGRGMNDNASDYTSLLAKTVKVNGYLQAKDLQIMTGVNKNVTIKNNQLTNTAPGLVKYEKSTGLDVSRLGGMFANKITLIANQKGFGVSNSGGFISAATKLNIDTNGDISNTGTIIGAEFDITATNFTNKGLLNSRSTIGINGGNINNIEGGKIKSSGNMTIAANYIFNQYSSTIQSDSKLNIDAVTLYNRAALVSGKDVNINSNKLVNYSSDSYAGGEAIGGIKATNDINIAGDDLYIGRNGHIKSDSGNVFVSATSKIHGEQSHISAKDITLETKILNLSAADLKAKNDIVIQSNYIDDNTATTINAAKNLTIFSMSGLTNYGTYQAGNDISLTSFGDVNNYGSIGADNNTNIDAINITNYRNIHSGKDLTINTYGNITNNSAIVSSGNINLYAPESFTNNSIVMSTGSTDIHSKKTTNHGIIRQK</sequence>
<dbReference type="SMART" id="SM00912">
    <property type="entry name" value="Haemagg_act"/>
    <property type="match status" value="1"/>
</dbReference>
<dbReference type="SUPFAM" id="SSF51126">
    <property type="entry name" value="Pectin lyase-like"/>
    <property type="match status" value="1"/>
</dbReference>
<protein>
    <submittedName>
        <fullName evidence="2">Filamentous hemagglutinin N-terminal domain-containing protein</fullName>
    </submittedName>
</protein>
<dbReference type="Pfam" id="PF05860">
    <property type="entry name" value="TPS"/>
    <property type="match status" value="1"/>
</dbReference>
<dbReference type="EMBL" id="WLZX01000004">
    <property type="protein sequence ID" value="MTD27748.1"/>
    <property type="molecule type" value="Genomic_DNA"/>
</dbReference>
<name>A0ABW9RC71_9GAMM</name>
<dbReference type="RefSeq" id="WP_154753023.1">
    <property type="nucleotide sequence ID" value="NZ_WLZX01000004.1"/>
</dbReference>
<dbReference type="Gene3D" id="2.160.20.10">
    <property type="entry name" value="Single-stranded right-handed beta-helix, Pectin lyase-like"/>
    <property type="match status" value="1"/>
</dbReference>
<dbReference type="Proteomes" id="UP000480164">
    <property type="component" value="Unassembled WGS sequence"/>
</dbReference>
<proteinExistence type="predicted"/>
<reference evidence="2 3" key="1">
    <citation type="submission" date="2019-11" db="EMBL/GenBank/DDBJ databases">
        <title>Erwinia sp. nov., isolated from feces of birds in Tibet plateau of China.</title>
        <authorList>
            <person name="Ge Y."/>
        </authorList>
    </citation>
    <scope>NUCLEOTIDE SEQUENCE [LARGE SCALE GENOMIC DNA]</scope>
    <source>
        <strain evidence="2 3">J316</strain>
    </source>
</reference>